<protein>
    <recommendedName>
        <fullName evidence="5">MyoD family inhibitor domain-containing protein</fullName>
    </recommendedName>
</protein>
<sequence>MTWSISQSGTTKCERQTKRNLCQAESLHGLQSQSIAKCLDGAKEEPGVCSCGPIRLQHAFSSQMSSIKSDVPNRPDRTAESRKDMVDSAKNSSGSEHVGTFENTNLCENQRSLPGKCNSTEDLSLLPSGHLAEKPENGITSSPFPEGKIPLRHGCYANGYRIPQASVRQQPQVSKKQRVSSTTSVCSHSSKNSCRSTASQIQEVAGDDRCAHCALACLFCEFMSLCSLALDCMGCGGCLEACCSTEGGETLAKNCCGDADGSSCPCGFGCGMLQDCCSSSDCLEICLDCCSICFPA</sequence>
<evidence type="ECO:0000256" key="2">
    <source>
        <dbReference type="SAM" id="MobiDB-lite"/>
    </source>
</evidence>
<keyword evidence="4" id="KW-1185">Reference proteome</keyword>
<evidence type="ECO:0008006" key="5">
    <source>
        <dbReference type="Google" id="ProtNLM"/>
    </source>
</evidence>
<dbReference type="Pfam" id="PF15316">
    <property type="entry name" value="MDFI"/>
    <property type="match status" value="1"/>
</dbReference>
<feature type="region of interest" description="Disordered" evidence="2">
    <location>
        <begin position="62"/>
        <end position="100"/>
    </location>
</feature>
<evidence type="ECO:0000313" key="4">
    <source>
        <dbReference type="Proteomes" id="UP000694421"/>
    </source>
</evidence>
<name>A0A8D0E1G9_SALMN</name>
<dbReference type="GO" id="GO:0010468">
    <property type="term" value="P:regulation of gene expression"/>
    <property type="evidence" value="ECO:0007669"/>
    <property type="project" value="UniProtKB-ARBA"/>
</dbReference>
<accession>A0A8D0E1G9</accession>
<reference evidence="3" key="2">
    <citation type="submission" date="2025-09" db="UniProtKB">
        <authorList>
            <consortium name="Ensembl"/>
        </authorList>
    </citation>
    <scope>IDENTIFICATION</scope>
</reference>
<dbReference type="InterPro" id="IPR026134">
    <property type="entry name" value="MDFI/MDFIC"/>
</dbReference>
<comment type="similarity">
    <text evidence="1">Belongs to the MDFI family.</text>
</comment>
<proteinExistence type="inferred from homology"/>
<evidence type="ECO:0000256" key="1">
    <source>
        <dbReference type="ARBA" id="ARBA00025778"/>
    </source>
</evidence>
<feature type="compositionally biased region" description="Basic and acidic residues" evidence="2">
    <location>
        <begin position="71"/>
        <end position="87"/>
    </location>
</feature>
<feature type="compositionally biased region" description="Polar residues" evidence="2">
    <location>
        <begin position="89"/>
        <end position="100"/>
    </location>
</feature>
<dbReference type="GeneTree" id="ENSGT00940000158685"/>
<dbReference type="AlphaFoldDB" id="A0A8D0E1G9"/>
<organism evidence="3 4">
    <name type="scientific">Salvator merianae</name>
    <name type="common">Argentine black and white tegu</name>
    <name type="synonym">Tupinambis merianae</name>
    <dbReference type="NCBI Taxonomy" id="96440"/>
    <lineage>
        <taxon>Eukaryota</taxon>
        <taxon>Metazoa</taxon>
        <taxon>Chordata</taxon>
        <taxon>Craniata</taxon>
        <taxon>Vertebrata</taxon>
        <taxon>Euteleostomi</taxon>
        <taxon>Lepidosauria</taxon>
        <taxon>Squamata</taxon>
        <taxon>Bifurcata</taxon>
        <taxon>Unidentata</taxon>
        <taxon>Episquamata</taxon>
        <taxon>Laterata</taxon>
        <taxon>Teiioidea</taxon>
        <taxon>Teiidae</taxon>
        <taxon>Salvator</taxon>
    </lineage>
</organism>
<dbReference type="Ensembl" id="ENSSMRT00000029113.1">
    <property type="protein sequence ID" value="ENSSMRP00000024864.1"/>
    <property type="gene ID" value="ENSSMRG00000019219.1"/>
</dbReference>
<dbReference type="Proteomes" id="UP000694421">
    <property type="component" value="Unplaced"/>
</dbReference>
<dbReference type="PANTHER" id="PTHR15304">
    <property type="entry name" value="MYOD FAMILY INHIBITOR"/>
    <property type="match status" value="1"/>
</dbReference>
<evidence type="ECO:0000313" key="3">
    <source>
        <dbReference type="Ensembl" id="ENSSMRP00000024864.1"/>
    </source>
</evidence>
<dbReference type="OMA" id="HPAYCAN"/>
<reference evidence="3" key="1">
    <citation type="submission" date="2025-08" db="UniProtKB">
        <authorList>
            <consortium name="Ensembl"/>
        </authorList>
    </citation>
    <scope>IDENTIFICATION</scope>
</reference>
<dbReference type="PANTHER" id="PTHR15304:SF4">
    <property type="entry name" value="MYOD FAMILY INHIBITOR-LIKE"/>
    <property type="match status" value="1"/>
</dbReference>